<gene>
    <name evidence="7" type="ORF">I7I51_03368</name>
</gene>
<dbReference type="EMBL" id="CP069111">
    <property type="protein sequence ID" value="QSS61196.1"/>
    <property type="molecule type" value="Genomic_DNA"/>
</dbReference>
<name>A0A8A1M3V1_AJECA</name>
<accession>A0A8A1M3V1</accession>
<keyword evidence="3" id="KW-0677">Repeat</keyword>
<evidence type="ECO:0000313" key="8">
    <source>
        <dbReference type="Proteomes" id="UP000663671"/>
    </source>
</evidence>
<feature type="compositionally biased region" description="Basic residues" evidence="6">
    <location>
        <begin position="60"/>
        <end position="81"/>
    </location>
</feature>
<reference evidence="7" key="1">
    <citation type="submission" date="2021-01" db="EMBL/GenBank/DDBJ databases">
        <title>Chromosome-level genome assembly of a human fungal pathogen reveals clustering of transcriptionally co-regulated genes.</title>
        <authorList>
            <person name="Voorhies M."/>
            <person name="Cohen S."/>
            <person name="Shea T.P."/>
            <person name="Petrus S."/>
            <person name="Munoz J.F."/>
            <person name="Poplawski S."/>
            <person name="Goldman W.E."/>
            <person name="Michael T."/>
            <person name="Cuomo C.A."/>
            <person name="Sil A."/>
            <person name="Beyhan S."/>
        </authorList>
    </citation>
    <scope>NUCLEOTIDE SEQUENCE</scope>
    <source>
        <strain evidence="7">WU24</strain>
    </source>
</reference>
<evidence type="ECO:0000256" key="4">
    <source>
        <dbReference type="ARBA" id="ARBA00023043"/>
    </source>
</evidence>
<sequence>MTSLSLWPSQRMDDEYSTGQRSRFRFKSKQSTGRSKSKSEGRGGDSSHGAKPQAPSGSSHPRHYRRRHHHRRHGSSKRHKSSSTYDDAQPPELSPDAAFRESLFDALADDEGAAYWESVYGQPIHTYARPDGRGELEQMTDEEYAAYVRARMWEKTHEGIFEERKRRKTEREKQRKEGRRRDEGSEREAFERMIEESLRRGQERKMKKRQANVWLDVWRRYLDSWEDLNVRARAAATMNCATTSADKMDEKLRNLIFWPVESGKRRDISPESVETFIRNAPVSSPTDSPAPRPGPGPDSGRGSSNQSQASDILTVLKIERVRWHPDKMQHRYGALGMDDQLLKSATEVFQIIDRMWVEERERGNRGR</sequence>
<evidence type="ECO:0000256" key="5">
    <source>
        <dbReference type="ARBA" id="ARBA00023242"/>
    </source>
</evidence>
<dbReference type="PANTHER" id="PTHR15263">
    <property type="entry name" value="I-KAPPA-B-LIKE PROTEIN IKBL"/>
    <property type="match status" value="1"/>
</dbReference>
<feature type="region of interest" description="Disordered" evidence="6">
    <location>
        <begin position="278"/>
        <end position="309"/>
    </location>
</feature>
<protein>
    <submittedName>
        <fullName evidence="7">Uncharacterized protein</fullName>
    </submittedName>
</protein>
<evidence type="ECO:0000256" key="3">
    <source>
        <dbReference type="ARBA" id="ARBA00022737"/>
    </source>
</evidence>
<keyword evidence="2" id="KW-0597">Phosphoprotein</keyword>
<evidence type="ECO:0000256" key="6">
    <source>
        <dbReference type="SAM" id="MobiDB-lite"/>
    </source>
</evidence>
<dbReference type="AlphaFoldDB" id="A0A8A1M3V1"/>
<organism evidence="7 8">
    <name type="scientific">Ajellomyces capsulatus</name>
    <name type="common">Darling's disease fungus</name>
    <name type="synonym">Histoplasma capsulatum</name>
    <dbReference type="NCBI Taxonomy" id="5037"/>
    <lineage>
        <taxon>Eukaryota</taxon>
        <taxon>Fungi</taxon>
        <taxon>Dikarya</taxon>
        <taxon>Ascomycota</taxon>
        <taxon>Pezizomycotina</taxon>
        <taxon>Eurotiomycetes</taxon>
        <taxon>Eurotiomycetidae</taxon>
        <taxon>Onygenales</taxon>
        <taxon>Ajellomycetaceae</taxon>
        <taxon>Histoplasma</taxon>
    </lineage>
</organism>
<evidence type="ECO:0000256" key="2">
    <source>
        <dbReference type="ARBA" id="ARBA00022553"/>
    </source>
</evidence>
<dbReference type="InterPro" id="IPR038753">
    <property type="entry name" value="NFKBIL1"/>
</dbReference>
<dbReference type="VEuPathDB" id="FungiDB:I7I51_03368"/>
<comment type="subcellular location">
    <subcellularLocation>
        <location evidence="1">Nucleus</location>
    </subcellularLocation>
</comment>
<feature type="region of interest" description="Disordered" evidence="6">
    <location>
        <begin position="1"/>
        <end position="99"/>
    </location>
</feature>
<dbReference type="OrthoDB" id="412109at2759"/>
<keyword evidence="4" id="KW-0040">ANK repeat</keyword>
<dbReference type="GO" id="GO:0005634">
    <property type="term" value="C:nucleus"/>
    <property type="evidence" value="ECO:0007669"/>
    <property type="project" value="UniProtKB-SubCell"/>
</dbReference>
<dbReference type="PANTHER" id="PTHR15263:SF1">
    <property type="entry name" value="NF-KAPPA-B INHIBITOR-LIKE PROTEIN 1"/>
    <property type="match status" value="1"/>
</dbReference>
<dbReference type="GO" id="GO:0043124">
    <property type="term" value="P:negative regulation of canonical NF-kappaB signal transduction"/>
    <property type="evidence" value="ECO:0007669"/>
    <property type="project" value="InterPro"/>
</dbReference>
<proteinExistence type="predicted"/>
<evidence type="ECO:0000256" key="1">
    <source>
        <dbReference type="ARBA" id="ARBA00004123"/>
    </source>
</evidence>
<feature type="region of interest" description="Disordered" evidence="6">
    <location>
        <begin position="164"/>
        <end position="187"/>
    </location>
</feature>
<evidence type="ECO:0000313" key="7">
    <source>
        <dbReference type="EMBL" id="QSS61196.1"/>
    </source>
</evidence>
<dbReference type="Proteomes" id="UP000663671">
    <property type="component" value="Chromosome 5"/>
</dbReference>
<keyword evidence="5" id="KW-0539">Nucleus</keyword>